<name>A0A855WZB9_9BACT</name>
<protein>
    <recommendedName>
        <fullName evidence="9">AI-2E family transporter</fullName>
    </recommendedName>
</protein>
<evidence type="ECO:0000256" key="6">
    <source>
        <dbReference type="SAM" id="Phobius"/>
    </source>
</evidence>
<evidence type="ECO:0000256" key="2">
    <source>
        <dbReference type="ARBA" id="ARBA00009773"/>
    </source>
</evidence>
<accession>A0A855WZB9</accession>
<evidence type="ECO:0000313" key="7">
    <source>
        <dbReference type="EMBL" id="PWB70315.1"/>
    </source>
</evidence>
<gene>
    <name evidence="7" type="ORF">C3F09_09230</name>
</gene>
<dbReference type="GO" id="GO:0016020">
    <property type="term" value="C:membrane"/>
    <property type="evidence" value="ECO:0007669"/>
    <property type="project" value="UniProtKB-SubCell"/>
</dbReference>
<proteinExistence type="inferred from homology"/>
<comment type="caution">
    <text evidence="7">The sequence shown here is derived from an EMBL/GenBank/DDBJ whole genome shotgun (WGS) entry which is preliminary data.</text>
</comment>
<dbReference type="Pfam" id="PF01594">
    <property type="entry name" value="AI-2E_transport"/>
    <property type="match status" value="1"/>
</dbReference>
<dbReference type="PANTHER" id="PTHR21716:SF4">
    <property type="entry name" value="TRANSMEMBRANE PROTEIN 245"/>
    <property type="match status" value="1"/>
</dbReference>
<evidence type="ECO:0000256" key="1">
    <source>
        <dbReference type="ARBA" id="ARBA00004141"/>
    </source>
</evidence>
<evidence type="ECO:0000256" key="5">
    <source>
        <dbReference type="ARBA" id="ARBA00023136"/>
    </source>
</evidence>
<dbReference type="AlphaFoldDB" id="A0A855WZB9"/>
<evidence type="ECO:0008006" key="9">
    <source>
        <dbReference type="Google" id="ProtNLM"/>
    </source>
</evidence>
<comment type="subcellular location">
    <subcellularLocation>
        <location evidence="1">Membrane</location>
        <topology evidence="1">Multi-pass membrane protein</topology>
    </subcellularLocation>
</comment>
<evidence type="ECO:0000313" key="8">
    <source>
        <dbReference type="Proteomes" id="UP000250918"/>
    </source>
</evidence>
<reference evidence="7 8" key="1">
    <citation type="journal article" date="2018" name="ISME J.">
        <title>A methanotrophic archaeon couples anaerobic oxidation of methane to Fe(III) reduction.</title>
        <authorList>
            <person name="Cai C."/>
            <person name="Leu A.O."/>
            <person name="Xie G.J."/>
            <person name="Guo J."/>
            <person name="Feng Y."/>
            <person name="Zhao J.X."/>
            <person name="Tyson G.W."/>
            <person name="Yuan Z."/>
            <person name="Hu S."/>
        </authorList>
    </citation>
    <scope>NUCLEOTIDE SEQUENCE [LARGE SCALE GENOMIC DNA]</scope>
    <source>
        <strain evidence="7">FeB_12</strain>
    </source>
</reference>
<dbReference type="InterPro" id="IPR002549">
    <property type="entry name" value="AI-2E-like"/>
</dbReference>
<keyword evidence="5 6" id="KW-0472">Membrane</keyword>
<feature type="transmembrane region" description="Helical" evidence="6">
    <location>
        <begin position="158"/>
        <end position="176"/>
    </location>
</feature>
<dbReference type="EMBL" id="PQAP01000148">
    <property type="protein sequence ID" value="PWB70315.1"/>
    <property type="molecule type" value="Genomic_DNA"/>
</dbReference>
<keyword evidence="4 6" id="KW-1133">Transmembrane helix</keyword>
<feature type="transmembrane region" description="Helical" evidence="6">
    <location>
        <begin position="273"/>
        <end position="290"/>
    </location>
</feature>
<comment type="similarity">
    <text evidence="2">Belongs to the autoinducer-2 exporter (AI-2E) (TC 2.A.86) family.</text>
</comment>
<keyword evidence="3 6" id="KW-0812">Transmembrane</keyword>
<dbReference type="Proteomes" id="UP000250918">
    <property type="component" value="Unassembled WGS sequence"/>
</dbReference>
<dbReference type="PANTHER" id="PTHR21716">
    <property type="entry name" value="TRANSMEMBRANE PROTEIN"/>
    <property type="match status" value="1"/>
</dbReference>
<feature type="transmembrane region" description="Helical" evidence="6">
    <location>
        <begin position="239"/>
        <end position="261"/>
    </location>
</feature>
<feature type="transmembrane region" description="Helical" evidence="6">
    <location>
        <begin position="59"/>
        <end position="84"/>
    </location>
</feature>
<evidence type="ECO:0000256" key="3">
    <source>
        <dbReference type="ARBA" id="ARBA00022692"/>
    </source>
</evidence>
<feature type="transmembrane region" description="Helical" evidence="6">
    <location>
        <begin position="207"/>
        <end position="233"/>
    </location>
</feature>
<feature type="transmembrane region" description="Helical" evidence="6">
    <location>
        <begin position="5"/>
        <end position="23"/>
    </location>
</feature>
<organism evidence="7 8">
    <name type="scientific">candidate division GN15 bacterium</name>
    <dbReference type="NCBI Taxonomy" id="2072418"/>
    <lineage>
        <taxon>Bacteria</taxon>
        <taxon>candidate division GN15</taxon>
    </lineage>
</organism>
<evidence type="ECO:0000256" key="4">
    <source>
        <dbReference type="ARBA" id="ARBA00022989"/>
    </source>
</evidence>
<sequence>MERQYLSASLFFALAALIFYFTYILVAPFFIPLAWAAVLSVLFRPVYRKLLVKLQRPGLTSLTICLLIIVLIIGPITYVGMALVEEVADAVTRVNELYATGELQRMLHVKLPWLEDVKRNLSSYFDVSKVDFNELAKDVIDKIGRLVVNKTTSVLTNVTQAVLSFLMMLFATYYLVKDGHTLVAKLRRLIPLPPEQTEMAFHRLRDVIYATMYSGVLIALLQGALGGLLFYLFGIPSALFWGAIMAFLSILPFLGAFVVYIPAGLILILSGSYVKGGAVIVLGTVVVSSVDNILRPYLMAGKTTMHPLVLFFAIAGGVAVFGLLGIVVGPLVAAAFQTLLEVLEQRVGQDGSTTSDAS</sequence>
<feature type="transmembrane region" description="Helical" evidence="6">
    <location>
        <begin position="310"/>
        <end position="336"/>
    </location>
</feature>